<evidence type="ECO:0000313" key="2">
    <source>
        <dbReference type="Proteomes" id="UP001153678"/>
    </source>
</evidence>
<protein>
    <submittedName>
        <fullName evidence="1">10915_t:CDS:1</fullName>
    </submittedName>
</protein>
<dbReference type="OrthoDB" id="2389039at2759"/>
<dbReference type="AlphaFoldDB" id="A0A9W4TBM6"/>
<sequence>AGNDEGLTPILENALSKRQDIPFMTIENEGSTERINGTYRYVLHLYGRLINGQKALVTLKDIRVFFDILVPDDESPDECETKIRNILSGSVKSFSIEHIKAFPFRGYHTEKKSYLRIYTNSTGGRKTAIKAVQNNNFETASDGLYSFHRKVARENDIQLSGWSTINKYIYKQGKKTSPLCPHEFYVSIKDFCPLEDFTIISDRFPISALLRDRTLVLIWDIETQSQELGEFAEVLDLNNN</sequence>
<comment type="caution">
    <text evidence="1">The sequence shown here is derived from an EMBL/GenBank/DDBJ whole genome shotgun (WGS) entry which is preliminary data.</text>
</comment>
<dbReference type="InterPro" id="IPR012337">
    <property type="entry name" value="RNaseH-like_sf"/>
</dbReference>
<keyword evidence="2" id="KW-1185">Reference proteome</keyword>
<proteinExistence type="predicted"/>
<feature type="non-terminal residue" evidence="1">
    <location>
        <position position="240"/>
    </location>
</feature>
<dbReference type="SUPFAM" id="SSF53098">
    <property type="entry name" value="Ribonuclease H-like"/>
    <property type="match status" value="1"/>
</dbReference>
<dbReference type="Proteomes" id="UP001153678">
    <property type="component" value="Unassembled WGS sequence"/>
</dbReference>
<reference evidence="1" key="1">
    <citation type="submission" date="2022-08" db="EMBL/GenBank/DDBJ databases">
        <authorList>
            <person name="Kallberg Y."/>
            <person name="Tangrot J."/>
            <person name="Rosling A."/>
        </authorList>
    </citation>
    <scope>NUCLEOTIDE SEQUENCE</scope>
    <source>
        <strain evidence="1">Wild A</strain>
    </source>
</reference>
<dbReference type="EMBL" id="CAMKVN010021984">
    <property type="protein sequence ID" value="CAI2199662.1"/>
    <property type="molecule type" value="Genomic_DNA"/>
</dbReference>
<evidence type="ECO:0000313" key="1">
    <source>
        <dbReference type="EMBL" id="CAI2199662.1"/>
    </source>
</evidence>
<dbReference type="Gene3D" id="3.30.342.10">
    <property type="entry name" value="DNA Polymerase, chain B, domain 1"/>
    <property type="match status" value="1"/>
</dbReference>
<organism evidence="1 2">
    <name type="scientific">Funneliformis geosporum</name>
    <dbReference type="NCBI Taxonomy" id="1117311"/>
    <lineage>
        <taxon>Eukaryota</taxon>
        <taxon>Fungi</taxon>
        <taxon>Fungi incertae sedis</taxon>
        <taxon>Mucoromycota</taxon>
        <taxon>Glomeromycotina</taxon>
        <taxon>Glomeromycetes</taxon>
        <taxon>Glomerales</taxon>
        <taxon>Glomeraceae</taxon>
        <taxon>Funneliformis</taxon>
    </lineage>
</organism>
<name>A0A9W4TBM6_9GLOM</name>
<accession>A0A9W4TBM6</accession>
<gene>
    <name evidence="1" type="ORF">FWILDA_LOCUS19186</name>
</gene>
<feature type="non-terminal residue" evidence="1">
    <location>
        <position position="1"/>
    </location>
</feature>